<keyword evidence="3" id="KW-0479">Metal-binding</keyword>
<evidence type="ECO:0000256" key="7">
    <source>
        <dbReference type="ARBA" id="ARBA00023304"/>
    </source>
</evidence>
<dbReference type="RefSeq" id="WP_386253987.1">
    <property type="nucleotide sequence ID" value="NZ_JBHTRV010000052.1"/>
</dbReference>
<evidence type="ECO:0000256" key="3">
    <source>
        <dbReference type="ARBA" id="ARBA00022723"/>
    </source>
</evidence>
<evidence type="ECO:0000313" key="11">
    <source>
        <dbReference type="EMBL" id="MFE5985462.1"/>
    </source>
</evidence>
<dbReference type="NCBIfam" id="NF009560">
    <property type="entry name" value="PRK13017.1"/>
    <property type="match status" value="1"/>
</dbReference>
<keyword evidence="7" id="KW-0028">Amino-acid biosynthesis</keyword>
<evidence type="ECO:0000256" key="4">
    <source>
        <dbReference type="ARBA" id="ARBA00023004"/>
    </source>
</evidence>
<proteinExistence type="inferred from homology"/>
<dbReference type="PANTHER" id="PTHR43183">
    <property type="entry name" value="HYPOTHETICAL DIHYDROXYACID DEHYDRATASE (EUROFUNG)-RELATED"/>
    <property type="match status" value="1"/>
</dbReference>
<dbReference type="NCBIfam" id="NF009559">
    <property type="entry name" value="PRK13016.1"/>
    <property type="match status" value="1"/>
</dbReference>
<evidence type="ECO:0000256" key="8">
    <source>
        <dbReference type="SAM" id="MobiDB-lite"/>
    </source>
</evidence>
<feature type="region of interest" description="Disordered" evidence="8">
    <location>
        <begin position="1"/>
        <end position="93"/>
    </location>
</feature>
<dbReference type="GO" id="GO:0004160">
    <property type="term" value="F:dihydroxy-acid dehydratase activity"/>
    <property type="evidence" value="ECO:0007669"/>
    <property type="project" value="UniProtKB-EC"/>
</dbReference>
<evidence type="ECO:0000259" key="10">
    <source>
        <dbReference type="Pfam" id="PF24877"/>
    </source>
</evidence>
<dbReference type="SUPFAM" id="SSF143975">
    <property type="entry name" value="IlvD/EDD N-terminal domain-like"/>
    <property type="match status" value="1"/>
</dbReference>
<keyword evidence="5" id="KW-0411">Iron-sulfur</keyword>
<name>A0ABW6J8R4_STRWE</name>
<feature type="compositionally biased region" description="Low complexity" evidence="8">
    <location>
        <begin position="50"/>
        <end position="72"/>
    </location>
</feature>
<evidence type="ECO:0000256" key="6">
    <source>
        <dbReference type="ARBA" id="ARBA00023239"/>
    </source>
</evidence>
<evidence type="ECO:0000259" key="9">
    <source>
        <dbReference type="Pfam" id="PF00920"/>
    </source>
</evidence>
<dbReference type="Pfam" id="PF00920">
    <property type="entry name" value="ILVD_EDD_N"/>
    <property type="match status" value="1"/>
</dbReference>
<dbReference type="Gene3D" id="3.50.30.80">
    <property type="entry name" value="IlvD/EDD C-terminal domain-like"/>
    <property type="match status" value="1"/>
</dbReference>
<dbReference type="EMBL" id="JBHTRV010000052">
    <property type="protein sequence ID" value="MFE5985462.1"/>
    <property type="molecule type" value="Genomic_DNA"/>
</dbReference>
<keyword evidence="7" id="KW-0100">Branched-chain amino acid biosynthesis</keyword>
<feature type="domain" description="Dihydroxy-acid/6-phosphogluconate dehydratase N-terminal" evidence="9">
    <location>
        <begin position="118"/>
        <end position="428"/>
    </location>
</feature>
<dbReference type="InterPro" id="IPR037237">
    <property type="entry name" value="IlvD/EDD_N"/>
</dbReference>
<dbReference type="Pfam" id="PF24877">
    <property type="entry name" value="ILV_EDD_C"/>
    <property type="match status" value="1"/>
</dbReference>
<dbReference type="InterPro" id="IPR042096">
    <property type="entry name" value="Dihydro-acid_dehy_C"/>
</dbReference>
<keyword evidence="12" id="KW-1185">Reference proteome</keyword>
<protein>
    <submittedName>
        <fullName evidence="11">L-arabinonate dehydratase</fullName>
        <ecNumber evidence="11">4.2.1.9</ecNumber>
    </submittedName>
</protein>
<reference evidence="11 12" key="1">
    <citation type="submission" date="2024-09" db="EMBL/GenBank/DDBJ databases">
        <title>The Natural Products Discovery Center: Release of the First 8490 Sequenced Strains for Exploring Actinobacteria Biosynthetic Diversity.</title>
        <authorList>
            <person name="Kalkreuter E."/>
            <person name="Kautsar S.A."/>
            <person name="Yang D."/>
            <person name="Bader C.D."/>
            <person name="Teijaro C.N."/>
            <person name="Fluegel L."/>
            <person name="Davis C.M."/>
            <person name="Simpson J.R."/>
            <person name="Lauterbach L."/>
            <person name="Steele A.D."/>
            <person name="Gui C."/>
            <person name="Meng S."/>
            <person name="Li G."/>
            <person name="Viehrig K."/>
            <person name="Ye F."/>
            <person name="Su P."/>
            <person name="Kiefer A.F."/>
            <person name="Nichols A."/>
            <person name="Cepeda A.J."/>
            <person name="Yan W."/>
            <person name="Fan B."/>
            <person name="Jiang Y."/>
            <person name="Adhikari A."/>
            <person name="Zheng C.-J."/>
            <person name="Schuster L."/>
            <person name="Cowan T.M."/>
            <person name="Smanski M.J."/>
            <person name="Chevrette M.G."/>
            <person name="De Carvalho L.P.S."/>
            <person name="Shen B."/>
        </authorList>
    </citation>
    <scope>NUCLEOTIDE SEQUENCE [LARGE SCALE GENOMIC DNA]</scope>
    <source>
        <strain evidence="11 12">NPDC056472</strain>
    </source>
</reference>
<evidence type="ECO:0000256" key="2">
    <source>
        <dbReference type="ARBA" id="ARBA00022714"/>
    </source>
</evidence>
<evidence type="ECO:0000256" key="5">
    <source>
        <dbReference type="ARBA" id="ARBA00023014"/>
    </source>
</evidence>
<accession>A0ABW6J8R4</accession>
<dbReference type="Proteomes" id="UP001600424">
    <property type="component" value="Unassembled WGS sequence"/>
</dbReference>
<dbReference type="InterPro" id="IPR056740">
    <property type="entry name" value="ILV_EDD_C"/>
</dbReference>
<dbReference type="InterPro" id="IPR020558">
    <property type="entry name" value="DiOHA_6PGluconate_deHydtase_CS"/>
</dbReference>
<sequence length="650" mass="69363">MSHEPAGTIPEPDETSHQSARTSHAPDETSHAPDSTIPEPDETSPPPTDTGPAPTDTGPAPTDAGDGPTDAGDGPGGAGRKPEELRSHQWYGTDGLRSFSHRARTRQLGYLPEEHLGKPVIAILNTWSDINPCHVHLRDRAQAVKRGVWQAGGFPLEFPVSTLSETFQKPTPMLYRNLLAMETEELLRSYPVDGAVLMGGCDKTTPALLMGAASVDLPTVFVPAGPMLPGHWRGETLGSGTDMWKYWDEKRAGLIGDCEMAELESGLARSPGHCMTMGTASTLTAAAETLGVTVPGASSVPAVDSGHDRMAAASGLRIVELVRRDLRLSQVLTREAYEDAVAAVLALGGSTNAVIHLIAMAGRSGVTLTLDDFDRIARTVPVLANLRPGGRYLMEDFHFAGGMTGFLSRLTDVLHLDRPTVSHTSLREQLAGALVHDDEVIRDRARPLAAEGGVAVLRGNLCPDGAVIKHIAAEPRLLKHTGPAVVFDDYRTMQRTIDDPSLGITADHVLVLRGAGPKGGPGMPEYGMLPIPRYLLEQGVRDMVRISDARMSGTSYGACVLHVAPESHVGGPLALVRTGDTITLDVAARSLHLHVTDEELTGRRAAWTPPPARYERGYGALYMEQISQADTGCDFAFLARPGTTPDPYAG</sequence>
<dbReference type="NCBIfam" id="NF004784">
    <property type="entry name" value="PRK06131.1"/>
    <property type="match status" value="1"/>
</dbReference>
<dbReference type="InterPro" id="IPR052352">
    <property type="entry name" value="Sugar_Degrad_Dehydratases"/>
</dbReference>
<dbReference type="PROSITE" id="PS00886">
    <property type="entry name" value="ILVD_EDD_1"/>
    <property type="match status" value="1"/>
</dbReference>
<dbReference type="EC" id="4.2.1.9" evidence="11"/>
<evidence type="ECO:0000313" key="12">
    <source>
        <dbReference type="Proteomes" id="UP001600424"/>
    </source>
</evidence>
<feature type="domain" description="Dihydroxy-acid/6-phosphogluconate dehydratase C-terminal" evidence="10">
    <location>
        <begin position="439"/>
        <end position="633"/>
    </location>
</feature>
<comment type="caution">
    <text evidence="11">The sequence shown here is derived from an EMBL/GenBank/DDBJ whole genome shotgun (WGS) entry which is preliminary data.</text>
</comment>
<gene>
    <name evidence="11" type="primary">araD</name>
    <name evidence="11" type="ORF">ACFQ63_37935</name>
</gene>
<keyword evidence="2" id="KW-0001">2Fe-2S</keyword>
<dbReference type="PANTHER" id="PTHR43183:SF2">
    <property type="entry name" value="DIHYDROXY-ACID DEHYDRATASE"/>
    <property type="match status" value="1"/>
</dbReference>
<keyword evidence="6 11" id="KW-0456">Lyase</keyword>
<evidence type="ECO:0000256" key="1">
    <source>
        <dbReference type="ARBA" id="ARBA00006486"/>
    </source>
</evidence>
<comment type="similarity">
    <text evidence="1">Belongs to the IlvD/Edd family.</text>
</comment>
<keyword evidence="4" id="KW-0408">Iron</keyword>
<dbReference type="SUPFAM" id="SSF52016">
    <property type="entry name" value="LeuD/IlvD-like"/>
    <property type="match status" value="1"/>
</dbReference>
<dbReference type="InterPro" id="IPR000581">
    <property type="entry name" value="ILV_EDD_N"/>
</dbReference>
<organism evidence="11 12">
    <name type="scientific">Streptomyces wedmorensis</name>
    <dbReference type="NCBI Taxonomy" id="43759"/>
    <lineage>
        <taxon>Bacteria</taxon>
        <taxon>Bacillati</taxon>
        <taxon>Actinomycetota</taxon>
        <taxon>Actinomycetes</taxon>
        <taxon>Kitasatosporales</taxon>
        <taxon>Streptomycetaceae</taxon>
        <taxon>Streptomyces</taxon>
    </lineage>
</organism>